<reference evidence="1 2" key="1">
    <citation type="submission" date="2018-06" db="EMBL/GenBank/DDBJ databases">
        <title>NTM in soil in Japan.</title>
        <authorList>
            <person name="Ohya K."/>
        </authorList>
    </citation>
    <scope>NUCLEOTIDE SEQUENCE [LARGE SCALE GENOMIC DNA]</scope>
    <source>
        <strain evidence="1 2">GF76</strain>
    </source>
</reference>
<name>A0A329KSK6_9MYCO</name>
<dbReference type="InterPro" id="IPR010982">
    <property type="entry name" value="Lambda_DNA-bd_dom_sf"/>
</dbReference>
<evidence type="ECO:0000313" key="1">
    <source>
        <dbReference type="EMBL" id="RAU98768.1"/>
    </source>
</evidence>
<comment type="caution">
    <text evidence="1">The sequence shown here is derived from an EMBL/GenBank/DDBJ whole genome shotgun (WGS) entry which is preliminary data.</text>
</comment>
<evidence type="ECO:0000313" key="2">
    <source>
        <dbReference type="Proteomes" id="UP000250347"/>
    </source>
</evidence>
<dbReference type="EMBL" id="QMEU01000007">
    <property type="protein sequence ID" value="RAU98768.1"/>
    <property type="molecule type" value="Genomic_DNA"/>
</dbReference>
<protein>
    <submittedName>
        <fullName evidence="1">Uncharacterized protein</fullName>
    </submittedName>
</protein>
<dbReference type="SUPFAM" id="SSF47413">
    <property type="entry name" value="lambda repressor-like DNA-binding domains"/>
    <property type="match status" value="1"/>
</dbReference>
<dbReference type="Proteomes" id="UP000250347">
    <property type="component" value="Unassembled WGS sequence"/>
</dbReference>
<proteinExistence type="predicted"/>
<gene>
    <name evidence="1" type="ORF">DQP58_04765</name>
</gene>
<dbReference type="AlphaFoldDB" id="A0A329KSK6"/>
<dbReference type="GO" id="GO:0003677">
    <property type="term" value="F:DNA binding"/>
    <property type="evidence" value="ECO:0007669"/>
    <property type="project" value="InterPro"/>
</dbReference>
<dbReference type="Gene3D" id="1.10.260.40">
    <property type="entry name" value="lambda repressor-like DNA-binding domains"/>
    <property type="match status" value="1"/>
</dbReference>
<sequence length="223" mass="24117">MLRVVTETVDLAAVMGRNARELRGDANLNDVAKAARACGLNWGTGRVSDLEHGKVSPTLPTLVALALIFSELLDRPVSLGDLVRGDDNIAVTPRISVSSEELRRYLSGDAVTAAGRYRREAGAALESVVTDDYRDNWPARLQSVSKGATMRMLGQIGEPEERLARELGLEHSRLAAEMLAQWGKSFSAKRDELAGPEANAQKKGRIARALKADLKAVLDGDDQ</sequence>
<accession>A0A329KSK6</accession>
<organism evidence="1 2">
    <name type="scientific">Mycobacterium colombiense</name>
    <dbReference type="NCBI Taxonomy" id="339268"/>
    <lineage>
        <taxon>Bacteria</taxon>
        <taxon>Bacillati</taxon>
        <taxon>Actinomycetota</taxon>
        <taxon>Actinomycetes</taxon>
        <taxon>Mycobacteriales</taxon>
        <taxon>Mycobacteriaceae</taxon>
        <taxon>Mycobacterium</taxon>
        <taxon>Mycobacterium avium complex (MAC)</taxon>
    </lineage>
</organism>